<protein>
    <submittedName>
        <fullName evidence="1">Uncharacterized protein</fullName>
    </submittedName>
</protein>
<name>A0ABR3W7H4_9PEZI</name>
<evidence type="ECO:0000313" key="2">
    <source>
        <dbReference type="Proteomes" id="UP001586593"/>
    </source>
</evidence>
<evidence type="ECO:0000313" key="1">
    <source>
        <dbReference type="EMBL" id="KAL1854899.1"/>
    </source>
</evidence>
<proteinExistence type="predicted"/>
<accession>A0ABR3W7H4</accession>
<comment type="caution">
    <text evidence="1">The sequence shown here is derived from an EMBL/GenBank/DDBJ whole genome shotgun (WGS) entry which is preliminary data.</text>
</comment>
<dbReference type="Proteomes" id="UP001586593">
    <property type="component" value="Unassembled WGS sequence"/>
</dbReference>
<sequence>MTEADAKFEVSLLARLNTAPNGVVRSRRMVVYKVHPHPPTSMSSCRGCGTDVVKVRTLSYTSLPPWVAPSLGGPDASSDLRRRIDAGRRGRANCLRGTPALLCRTASARCRTSEIIGIF</sequence>
<keyword evidence="2" id="KW-1185">Reference proteome</keyword>
<gene>
    <name evidence="1" type="ORF">VTK73DRAFT_8646</name>
</gene>
<organism evidence="1 2">
    <name type="scientific">Phialemonium thermophilum</name>
    <dbReference type="NCBI Taxonomy" id="223376"/>
    <lineage>
        <taxon>Eukaryota</taxon>
        <taxon>Fungi</taxon>
        <taxon>Dikarya</taxon>
        <taxon>Ascomycota</taxon>
        <taxon>Pezizomycotina</taxon>
        <taxon>Sordariomycetes</taxon>
        <taxon>Sordariomycetidae</taxon>
        <taxon>Cephalothecales</taxon>
        <taxon>Cephalothecaceae</taxon>
        <taxon>Phialemonium</taxon>
    </lineage>
</organism>
<reference evidence="1 2" key="1">
    <citation type="journal article" date="2024" name="Commun. Biol.">
        <title>Comparative genomic analysis of thermophilic fungi reveals convergent evolutionary adaptations and gene losses.</title>
        <authorList>
            <person name="Steindorff A.S."/>
            <person name="Aguilar-Pontes M.V."/>
            <person name="Robinson A.J."/>
            <person name="Andreopoulos B."/>
            <person name="LaButti K."/>
            <person name="Kuo A."/>
            <person name="Mondo S."/>
            <person name="Riley R."/>
            <person name="Otillar R."/>
            <person name="Haridas S."/>
            <person name="Lipzen A."/>
            <person name="Grimwood J."/>
            <person name="Schmutz J."/>
            <person name="Clum A."/>
            <person name="Reid I.D."/>
            <person name="Moisan M.C."/>
            <person name="Butler G."/>
            <person name="Nguyen T.T.M."/>
            <person name="Dewar K."/>
            <person name="Conant G."/>
            <person name="Drula E."/>
            <person name="Henrissat B."/>
            <person name="Hansel C."/>
            <person name="Singer S."/>
            <person name="Hutchinson M.I."/>
            <person name="de Vries R.P."/>
            <person name="Natvig D.O."/>
            <person name="Powell A.J."/>
            <person name="Tsang A."/>
            <person name="Grigoriev I.V."/>
        </authorList>
    </citation>
    <scope>NUCLEOTIDE SEQUENCE [LARGE SCALE GENOMIC DNA]</scope>
    <source>
        <strain evidence="1 2">ATCC 24622</strain>
    </source>
</reference>
<dbReference type="EMBL" id="JAZHXJ010000647">
    <property type="protein sequence ID" value="KAL1854899.1"/>
    <property type="molecule type" value="Genomic_DNA"/>
</dbReference>